<gene>
    <name evidence="2" type="ORF">CWI81_11150</name>
</gene>
<keyword evidence="3" id="KW-1185">Reference proteome</keyword>
<dbReference type="Gene3D" id="3.40.50.1820">
    <property type="entry name" value="alpha/beta hydrolase"/>
    <property type="match status" value="1"/>
</dbReference>
<dbReference type="GO" id="GO:0016787">
    <property type="term" value="F:hydrolase activity"/>
    <property type="evidence" value="ECO:0007669"/>
    <property type="project" value="UniProtKB-KW"/>
</dbReference>
<dbReference type="AlphaFoldDB" id="A0A432Z6R1"/>
<sequence length="384" mass="43711">MSFSFKSLNRLFVFLFVLFTAVSVHASEIFTMESKLLDEGITARVALPESYNHSDSFQYPVLLVMDGSTQFEHIAGNVNFLSTFSIVPEMMVVGISAKNRLKHFTHTEIEGYEGRSGGAEQYTRFLRDELLPELQNKYRVSTYTVVTGHSLSGLYTSYLATHHSDFINASISVSPSLWWDEFTLIKDIKLAKQESEKPPVRWFVSMANEPNEMAESYERLLNALEAKPESIFNWESKQFPNETHDSTPLIGNVEGLKSVFRGFNAVPNIEIKSLDQLQAFYANYDKAVGYDFPMSVHQYNVYGLKAAYEGKVDWGQAILERGVEVFDQSEILWDSLATVYSMNDNNESALKASNKALHFAREHQSKYISEIEAQNSDLKKQTER</sequence>
<accession>A0A432Z6R1</accession>
<dbReference type="InterPro" id="IPR050583">
    <property type="entry name" value="Mycobacterial_A85_antigen"/>
</dbReference>
<dbReference type="Proteomes" id="UP000287908">
    <property type="component" value="Unassembled WGS sequence"/>
</dbReference>
<dbReference type="SUPFAM" id="SSF53474">
    <property type="entry name" value="alpha/beta-Hydrolases"/>
    <property type="match status" value="1"/>
</dbReference>
<reference evidence="2 3" key="1">
    <citation type="journal article" date="2011" name="Front. Microbiol.">
        <title>Genomic signatures of strain selection and enhancement in Bacillus atrophaeus var. globigii, a historical biowarfare simulant.</title>
        <authorList>
            <person name="Gibbons H.S."/>
            <person name="Broomall S.M."/>
            <person name="McNew L.A."/>
            <person name="Daligault H."/>
            <person name="Chapman C."/>
            <person name="Bruce D."/>
            <person name="Karavis M."/>
            <person name="Krepps M."/>
            <person name="McGregor P.A."/>
            <person name="Hong C."/>
            <person name="Park K.H."/>
            <person name="Akmal A."/>
            <person name="Feldman A."/>
            <person name="Lin J.S."/>
            <person name="Chang W.E."/>
            <person name="Higgs B.W."/>
            <person name="Demirev P."/>
            <person name="Lindquist J."/>
            <person name="Liem A."/>
            <person name="Fochler E."/>
            <person name="Read T.D."/>
            <person name="Tapia R."/>
            <person name="Johnson S."/>
            <person name="Bishop-Lilly K.A."/>
            <person name="Detter C."/>
            <person name="Han C."/>
            <person name="Sozhamannan S."/>
            <person name="Rosenzweig C.N."/>
            <person name="Skowronski E.W."/>
        </authorList>
    </citation>
    <scope>NUCLEOTIDE SEQUENCE [LARGE SCALE GENOMIC DNA]</scope>
    <source>
        <strain evidence="2 3">CL-SP19</strain>
    </source>
</reference>
<evidence type="ECO:0000313" key="2">
    <source>
        <dbReference type="EMBL" id="RUO73577.1"/>
    </source>
</evidence>
<comment type="caution">
    <text evidence="2">The sequence shown here is derived from an EMBL/GenBank/DDBJ whole genome shotgun (WGS) entry which is preliminary data.</text>
</comment>
<proteinExistence type="predicted"/>
<dbReference type="InterPro" id="IPR000801">
    <property type="entry name" value="Esterase-like"/>
</dbReference>
<dbReference type="EMBL" id="PIQF01000004">
    <property type="protein sequence ID" value="RUO73577.1"/>
    <property type="molecule type" value="Genomic_DNA"/>
</dbReference>
<keyword evidence="1" id="KW-0732">Signal</keyword>
<dbReference type="PANTHER" id="PTHR48098:SF6">
    <property type="entry name" value="FERRI-BACILLIBACTIN ESTERASE BESA"/>
    <property type="match status" value="1"/>
</dbReference>
<organism evidence="2 3">
    <name type="scientific">Idiomarina seosinensis</name>
    <dbReference type="NCBI Taxonomy" id="281739"/>
    <lineage>
        <taxon>Bacteria</taxon>
        <taxon>Pseudomonadati</taxon>
        <taxon>Pseudomonadota</taxon>
        <taxon>Gammaproteobacteria</taxon>
        <taxon>Alteromonadales</taxon>
        <taxon>Idiomarinaceae</taxon>
        <taxon>Idiomarina</taxon>
    </lineage>
</organism>
<keyword evidence="2" id="KW-0378">Hydrolase</keyword>
<evidence type="ECO:0000256" key="1">
    <source>
        <dbReference type="SAM" id="SignalP"/>
    </source>
</evidence>
<feature type="signal peptide" evidence="1">
    <location>
        <begin position="1"/>
        <end position="26"/>
    </location>
</feature>
<dbReference type="InterPro" id="IPR029058">
    <property type="entry name" value="AB_hydrolase_fold"/>
</dbReference>
<dbReference type="OrthoDB" id="9784036at2"/>
<dbReference type="PANTHER" id="PTHR48098">
    <property type="entry name" value="ENTEROCHELIN ESTERASE-RELATED"/>
    <property type="match status" value="1"/>
</dbReference>
<feature type="chain" id="PRO_5019041888" evidence="1">
    <location>
        <begin position="27"/>
        <end position="384"/>
    </location>
</feature>
<name>A0A432Z6R1_9GAMM</name>
<protein>
    <submittedName>
        <fullName evidence="2">Alpha/beta hydrolase</fullName>
    </submittedName>
</protein>
<evidence type="ECO:0000313" key="3">
    <source>
        <dbReference type="Proteomes" id="UP000287908"/>
    </source>
</evidence>
<dbReference type="Pfam" id="PF00756">
    <property type="entry name" value="Esterase"/>
    <property type="match status" value="1"/>
</dbReference>